<sequence>MMWMAWRQHRKQVLFAAVGLVVLAAVLIPTGLAMRADFTGSGLAACLGGLGSAEFLRPGTDCTALSREFTGQYDLMAMFGTLLVFLPLLVGLFWGAPLVARELEQGTYRLVWTQGVSRLRWALVKTAFVVVVTVAVSTCYALLLSWWLTPLNDAGRVRLAELSFDVQGVVPVAYTLFAVALGILAGTIWRRVTPAMAAAVVGFLTVRFVVLSQLRGHLLPVSERIYPVVGGKRPNPALGDWTFASGIKNAQGEVLVTGQQAQCSAAVSGDPSGPCAAFGKGAYNFQLYQPGSNFWPLQLIEAGLFTLLAVVLIYVAIRQIRYRIA</sequence>
<dbReference type="Proteomes" id="UP001597097">
    <property type="component" value="Unassembled WGS sequence"/>
</dbReference>
<evidence type="ECO:0000313" key="2">
    <source>
        <dbReference type="EMBL" id="MFD1535425.1"/>
    </source>
</evidence>
<comment type="caution">
    <text evidence="2">The sequence shown here is derived from an EMBL/GenBank/DDBJ whole genome shotgun (WGS) entry which is preliminary data.</text>
</comment>
<evidence type="ECO:0000256" key="1">
    <source>
        <dbReference type="SAM" id="Phobius"/>
    </source>
</evidence>
<dbReference type="RefSeq" id="WP_219536834.1">
    <property type="nucleotide sequence ID" value="NZ_JAHKRM010000032.1"/>
</dbReference>
<evidence type="ECO:0008006" key="4">
    <source>
        <dbReference type="Google" id="ProtNLM"/>
    </source>
</evidence>
<feature type="transmembrane region" description="Helical" evidence="1">
    <location>
        <begin position="168"/>
        <end position="189"/>
    </location>
</feature>
<keyword evidence="1" id="KW-0472">Membrane</keyword>
<feature type="transmembrane region" description="Helical" evidence="1">
    <location>
        <begin position="196"/>
        <end position="214"/>
    </location>
</feature>
<dbReference type="EMBL" id="JBHUCM010000001">
    <property type="protein sequence ID" value="MFD1535425.1"/>
    <property type="molecule type" value="Genomic_DNA"/>
</dbReference>
<reference evidence="3" key="1">
    <citation type="journal article" date="2019" name="Int. J. Syst. Evol. Microbiol.">
        <title>The Global Catalogue of Microorganisms (GCM) 10K type strain sequencing project: providing services to taxonomists for standard genome sequencing and annotation.</title>
        <authorList>
            <consortium name="The Broad Institute Genomics Platform"/>
            <consortium name="The Broad Institute Genome Sequencing Center for Infectious Disease"/>
            <person name="Wu L."/>
            <person name="Ma J."/>
        </authorList>
    </citation>
    <scope>NUCLEOTIDE SEQUENCE [LARGE SCALE GENOMIC DNA]</scope>
    <source>
        <strain evidence="3">CGMCC 1.15399</strain>
    </source>
</reference>
<feature type="transmembrane region" description="Helical" evidence="1">
    <location>
        <begin position="121"/>
        <end position="148"/>
    </location>
</feature>
<keyword evidence="3" id="KW-1185">Reference proteome</keyword>
<feature type="transmembrane region" description="Helical" evidence="1">
    <location>
        <begin position="75"/>
        <end position="100"/>
    </location>
</feature>
<evidence type="ECO:0000313" key="3">
    <source>
        <dbReference type="Proteomes" id="UP001597097"/>
    </source>
</evidence>
<keyword evidence="1" id="KW-0812">Transmembrane</keyword>
<keyword evidence="1" id="KW-1133">Transmembrane helix</keyword>
<protein>
    <recommendedName>
        <fullName evidence="4">Transporter</fullName>
    </recommendedName>
</protein>
<organism evidence="2 3">
    <name type="scientific">Nonomuraea guangzhouensis</name>
    <dbReference type="NCBI Taxonomy" id="1291555"/>
    <lineage>
        <taxon>Bacteria</taxon>
        <taxon>Bacillati</taxon>
        <taxon>Actinomycetota</taxon>
        <taxon>Actinomycetes</taxon>
        <taxon>Streptosporangiales</taxon>
        <taxon>Streptosporangiaceae</taxon>
        <taxon>Nonomuraea</taxon>
    </lineage>
</organism>
<name>A0ABW4FZC3_9ACTN</name>
<proteinExistence type="predicted"/>
<feature type="transmembrane region" description="Helical" evidence="1">
    <location>
        <begin position="294"/>
        <end position="317"/>
    </location>
</feature>
<gene>
    <name evidence="2" type="ORF">ACFSJ0_00185</name>
</gene>
<accession>A0ABW4FZC3</accession>